<evidence type="ECO:0000313" key="4">
    <source>
        <dbReference type="EMBL" id="GAA4408878.1"/>
    </source>
</evidence>
<organism evidence="4 5">
    <name type="scientific">Fodinibacter luteus</name>
    <dbReference type="NCBI Taxonomy" id="552064"/>
    <lineage>
        <taxon>Bacteria</taxon>
        <taxon>Bacillati</taxon>
        <taxon>Actinomycetota</taxon>
        <taxon>Actinomycetes</taxon>
        <taxon>Micrococcales</taxon>
        <taxon>Intrasporangiaceae</taxon>
        <taxon>Fodinibacter (ex Wang et al. 2009)</taxon>
    </lineage>
</organism>
<keyword evidence="5" id="KW-1185">Reference proteome</keyword>
<feature type="compositionally biased region" description="Low complexity" evidence="1">
    <location>
        <begin position="84"/>
        <end position="93"/>
    </location>
</feature>
<evidence type="ECO:0000256" key="2">
    <source>
        <dbReference type="SAM" id="Phobius"/>
    </source>
</evidence>
<evidence type="ECO:0000259" key="3">
    <source>
        <dbReference type="Pfam" id="PF12089"/>
    </source>
</evidence>
<accession>A0ABP8KL46</accession>
<feature type="region of interest" description="Disordered" evidence="1">
    <location>
        <begin position="1"/>
        <end position="122"/>
    </location>
</feature>
<sequence>MSTADHAGRQVRPSASSAGGSARRAPYADGGTSGGQAQDRGDGSALRRMADADTAPGSPAPPSQSGAPTAPVPVNRSGGTPADAPSVPASQAPTAPPPPAAATPAAPTAAAAEAPRPAARPASARRVRLTVSRIDPWSMMKISFLLSVALGIAGVVMVFVLWTILAGMGVFDQINGIVGQVVQDGQQRFDIMDFVGLGRVLSLSIVIAVIDVILVTAIATLAAFLYNVSSALVGGVQLTLTDD</sequence>
<proteinExistence type="predicted"/>
<keyword evidence="2" id="KW-0812">Transmembrane</keyword>
<feature type="compositionally biased region" description="Low complexity" evidence="1">
    <location>
        <begin position="12"/>
        <end position="25"/>
    </location>
</feature>
<gene>
    <name evidence="4" type="ORF">GCM10023168_26820</name>
</gene>
<dbReference type="Proteomes" id="UP001500945">
    <property type="component" value="Unassembled WGS sequence"/>
</dbReference>
<feature type="transmembrane region" description="Helical" evidence="2">
    <location>
        <begin position="200"/>
        <end position="226"/>
    </location>
</feature>
<dbReference type="Pfam" id="PF12089">
    <property type="entry name" value="DUF3566"/>
    <property type="match status" value="1"/>
</dbReference>
<keyword evidence="2" id="KW-0472">Membrane</keyword>
<feature type="domain" description="DUF3566" evidence="3">
    <location>
        <begin position="125"/>
        <end position="242"/>
    </location>
</feature>
<dbReference type="RefSeq" id="WP_345206842.1">
    <property type="nucleotide sequence ID" value="NZ_BAABGM010000016.1"/>
</dbReference>
<feature type="compositionally biased region" description="Low complexity" evidence="1">
    <location>
        <begin position="102"/>
        <end position="122"/>
    </location>
</feature>
<reference evidence="5" key="1">
    <citation type="journal article" date="2019" name="Int. J. Syst. Evol. Microbiol.">
        <title>The Global Catalogue of Microorganisms (GCM) 10K type strain sequencing project: providing services to taxonomists for standard genome sequencing and annotation.</title>
        <authorList>
            <consortium name="The Broad Institute Genomics Platform"/>
            <consortium name="The Broad Institute Genome Sequencing Center for Infectious Disease"/>
            <person name="Wu L."/>
            <person name="Ma J."/>
        </authorList>
    </citation>
    <scope>NUCLEOTIDE SEQUENCE [LARGE SCALE GENOMIC DNA]</scope>
    <source>
        <strain evidence="5">JCM 17809</strain>
    </source>
</reference>
<dbReference type="EMBL" id="BAABGM010000016">
    <property type="protein sequence ID" value="GAA4408878.1"/>
    <property type="molecule type" value="Genomic_DNA"/>
</dbReference>
<evidence type="ECO:0000256" key="1">
    <source>
        <dbReference type="SAM" id="MobiDB-lite"/>
    </source>
</evidence>
<evidence type="ECO:0000313" key="5">
    <source>
        <dbReference type="Proteomes" id="UP001500945"/>
    </source>
</evidence>
<name>A0ABP8KL46_9MICO</name>
<protein>
    <recommendedName>
        <fullName evidence="3">DUF3566 domain-containing protein</fullName>
    </recommendedName>
</protein>
<comment type="caution">
    <text evidence="4">The sequence shown here is derived from an EMBL/GenBank/DDBJ whole genome shotgun (WGS) entry which is preliminary data.</text>
</comment>
<dbReference type="InterPro" id="IPR021949">
    <property type="entry name" value="DUF3566_TM"/>
</dbReference>
<keyword evidence="2" id="KW-1133">Transmembrane helix</keyword>
<feature type="transmembrane region" description="Helical" evidence="2">
    <location>
        <begin position="142"/>
        <end position="165"/>
    </location>
</feature>